<feature type="domain" description="FAT" evidence="4">
    <location>
        <begin position="1458"/>
        <end position="1577"/>
    </location>
</feature>
<comment type="caution">
    <text evidence="5">The sequence shown here is derived from an EMBL/GenBank/DDBJ whole genome shotgun (WGS) entry which is preliminary data.</text>
</comment>
<keyword evidence="2" id="KW-0418">Kinase</keyword>
<dbReference type="InterPro" id="IPR058681">
    <property type="entry name" value="HEAT_MEC1_N"/>
</dbReference>
<dbReference type="SUPFAM" id="SSF48371">
    <property type="entry name" value="ARM repeat"/>
    <property type="match status" value="1"/>
</dbReference>
<evidence type="ECO:0000313" key="5">
    <source>
        <dbReference type="EMBL" id="KAL2038711.1"/>
    </source>
</evidence>
<dbReference type="InterPro" id="IPR014009">
    <property type="entry name" value="PIK_FAT"/>
</dbReference>
<dbReference type="Pfam" id="PF25030">
    <property type="entry name" value="M-HEAT_ATR"/>
    <property type="match status" value="1"/>
</dbReference>
<accession>A0ABR4A0A8</accession>
<evidence type="ECO:0000256" key="1">
    <source>
        <dbReference type="ARBA" id="ARBA00012513"/>
    </source>
</evidence>
<dbReference type="InterPro" id="IPR056802">
    <property type="entry name" value="ATR-like_M-HEAT"/>
</dbReference>
<dbReference type="Pfam" id="PF25385">
    <property type="entry name" value="HEAT_MEC1_N"/>
    <property type="match status" value="1"/>
</dbReference>
<evidence type="ECO:0000256" key="2">
    <source>
        <dbReference type="ARBA" id="ARBA00022777"/>
    </source>
</evidence>
<dbReference type="PROSITE" id="PS51189">
    <property type="entry name" value="FAT"/>
    <property type="match status" value="1"/>
</dbReference>
<dbReference type="InterPro" id="IPR012993">
    <property type="entry name" value="UME"/>
</dbReference>
<sequence length="1577" mass="176742">MARGVARSGSGRPVFGEMHQDGGDIPQSTLAAQLVNHFTDERKHSRDKNQDQETFRQLLREVLDAEDGQHPRPETFEMDSNVNYKLIHVIFKAGLEGLNSRDPFSGKDEQDRQASNSLAAIEHTIRRNPEVLFVVPSSQESDPRSTLPLYMWLVPKLLALTAYSKNVEFRDGVMRLLTTAFVVERKVHVRQVRIGTVLRYVKGCTKDLLFYIEASGTGSVGIQTLPQPVVPSATTIAEVCPDYLQYSEVQSAVEIKFRDIAFANDVTMSALSLVIIDADANEARSRSSTATENGWALSSLTRFWHTVATEGVPLSPNRISLRCVDLFLSAIRTVVSHMAGSKSRSTFVTRIMTVSSQALSTLLVTQPPLLDLAIGRQLCMILFELALLSRESQLIHQTFLEHIIPRLRSSKETQIHFVDLGEDLEHAISLILHLYNQASHFEALPLAQAPAWSFRDTELQDLNHRYFHNAVYNPDMEDTERPLKRARLSDMNGKDTIFDLRSMIVNKISDLLGLPENSALVNITAVAVDCYPGLSESAQSSLYLLIGQLSCASANSISKTSDRDTRHSPEIKCRICDAELECRSSRLWEGPESEEMFSTIASLIRLPKTQKHRRPRVAAMLALKRLLSHTANLDHLNLATSPFGQWCLQGLHSSIRELRIAAGRTLPVFLQYPSNSGILSKNRIRSLDILRNLSGQTDLALQETCILAWGQIARVSHGDQMNLVLLKLVAYLGHTNALLCGLAYDEIQGLSNHSPFSAMKLFAPYWHTIAVTVVQDVNRRPQVAQQMSDLLAMSVTDFLSMTQVHTVPHFVLTKRKDILQRIADACGQSIMVLCREHNNLAAILSCVLLQTPSDVESLVMNLLNAVSPEFGNVDCAELLRSEPQATASELLRAAGESDEAKKANAHQALNFLAGVTHGKPASSRGSARRTDVIGPFFETHVLGIMALLADTINDGKGPQPVLEKLRCLGAIREMIKLARSHISNGLPQICACLRSAIENRDLANQGFDAWIIMMTTLGEDEIATLLDPTFAILVQHWETFVPEIQSRAHDMIGHLLQAHSSMIWDIVHTLPSLASIPLMAKYDEELSKRKATRDVKHHFQAFSQRCHSENATVVLTALDELCNYLEEHQGFLHEAANTEQPDPVVSQLARSILDTSILFSNTHPAIAILCARCLGLVGCLDPTRIEAVREKREILVLSNFVRDDETNDFVIFFLREVLVKAFLSATNSRSQGFLAYAMQELLSISEIKESVTHRSRDGPFDANYRRWVSLPESVRTTLMPFTDSKYFVTAGVLQPPCNYPLYNAEMSHGQWLRTLTFDLLKKQAGAGKVQTIFSVLSRIVRFQDISISNFLLPFACLNVIINGIDQEKLEIAQELLLVLHQALPERSHTRDNIIHCSQTVFQVLDYLSRWMQEKKKEIATSKTTGNRAARSLSEADIITDVAQIQSVEMVLSMIPADVISRRAVECKSYSRALFHWEQFIRQQRDLHKATNQEADFEPLYERLQEIYTQIDEPDGIEGISVHLHVLNIDQQILEHRKAGRWTAAQSWYELLLTKEPNNLEVQYNLLTSLKESGQHGK</sequence>
<dbReference type="SMART" id="SM00802">
    <property type="entry name" value="UME"/>
    <property type="match status" value="1"/>
</dbReference>
<organism evidence="5 6">
    <name type="scientific">Stereocaulon virgatum</name>
    <dbReference type="NCBI Taxonomy" id="373712"/>
    <lineage>
        <taxon>Eukaryota</taxon>
        <taxon>Fungi</taxon>
        <taxon>Dikarya</taxon>
        <taxon>Ascomycota</taxon>
        <taxon>Pezizomycotina</taxon>
        <taxon>Lecanoromycetes</taxon>
        <taxon>OSLEUM clade</taxon>
        <taxon>Lecanoromycetidae</taxon>
        <taxon>Lecanorales</taxon>
        <taxon>Lecanorineae</taxon>
        <taxon>Stereocaulaceae</taxon>
        <taxon>Stereocaulon</taxon>
    </lineage>
</organism>
<evidence type="ECO:0000256" key="3">
    <source>
        <dbReference type="SAM" id="MobiDB-lite"/>
    </source>
</evidence>
<feature type="region of interest" description="Disordered" evidence="3">
    <location>
        <begin position="1"/>
        <end position="25"/>
    </location>
</feature>
<reference evidence="5 6" key="1">
    <citation type="submission" date="2024-09" db="EMBL/GenBank/DDBJ databases">
        <title>Rethinking Asexuality: The Enigmatic Case of Functional Sexual Genes in Lepraria (Stereocaulaceae).</title>
        <authorList>
            <person name="Doellman M."/>
            <person name="Sun Y."/>
            <person name="Barcenas-Pena A."/>
            <person name="Lumbsch H.T."/>
            <person name="Grewe F."/>
        </authorList>
    </citation>
    <scope>NUCLEOTIDE SEQUENCE [LARGE SCALE GENOMIC DNA]</scope>
    <source>
        <strain evidence="5 6">Mercado 3170</strain>
    </source>
</reference>
<evidence type="ECO:0000259" key="4">
    <source>
        <dbReference type="PROSITE" id="PS51189"/>
    </source>
</evidence>
<proteinExistence type="predicted"/>
<dbReference type="Pfam" id="PF08064">
    <property type="entry name" value="UME"/>
    <property type="match status" value="1"/>
</dbReference>
<gene>
    <name evidence="5" type="ORF">N7G274_008469</name>
</gene>
<evidence type="ECO:0000313" key="6">
    <source>
        <dbReference type="Proteomes" id="UP001590950"/>
    </source>
</evidence>
<dbReference type="InterPro" id="IPR016024">
    <property type="entry name" value="ARM-type_fold"/>
</dbReference>
<protein>
    <recommendedName>
        <fullName evidence="1">non-specific serine/threonine protein kinase</fullName>
        <ecNumber evidence="1">2.7.11.1</ecNumber>
    </recommendedName>
</protein>
<dbReference type="Proteomes" id="UP001590950">
    <property type="component" value="Unassembled WGS sequence"/>
</dbReference>
<dbReference type="EC" id="2.7.11.1" evidence="1"/>
<keyword evidence="6" id="KW-1185">Reference proteome</keyword>
<keyword evidence="2" id="KW-0808">Transferase</keyword>
<name>A0ABR4A0A8_9LECA</name>
<dbReference type="EMBL" id="JBEFKJ010000030">
    <property type="protein sequence ID" value="KAL2038711.1"/>
    <property type="molecule type" value="Genomic_DNA"/>
</dbReference>